<dbReference type="Proteomes" id="UP000683000">
    <property type="component" value="Unassembled WGS sequence"/>
</dbReference>
<dbReference type="EMBL" id="JAGFBS010000034">
    <property type="protein sequence ID" value="KAG6371474.1"/>
    <property type="molecule type" value="Genomic_DNA"/>
</dbReference>
<name>A0A8I2YGC4_9AGAM</name>
<evidence type="ECO:0000313" key="2">
    <source>
        <dbReference type="Proteomes" id="UP000683000"/>
    </source>
</evidence>
<accession>A0A8I2YGC4</accession>
<dbReference type="OrthoDB" id="3267861at2759"/>
<sequence>MSYLVGGGDHYCSHDFRSFRFYEFIKGSRRNDYSRRDGCYSSDDHEDVQQEEEEILVDVSSGDAAIASDLLDYRFRPSDTSFETMSVWEFFERTRKVAKVAVT</sequence>
<evidence type="ECO:0000313" key="1">
    <source>
        <dbReference type="EMBL" id="KAG6371474.1"/>
    </source>
</evidence>
<keyword evidence="2" id="KW-1185">Reference proteome</keyword>
<reference evidence="1" key="1">
    <citation type="submission" date="2021-03" db="EMBL/GenBank/DDBJ databases">
        <title>Evolutionary innovations through gain and loss of genes in the ectomycorrhizal Boletales.</title>
        <authorList>
            <person name="Wu G."/>
            <person name="Miyauchi S."/>
            <person name="Morin E."/>
            <person name="Yang Z.-L."/>
            <person name="Xu J."/>
            <person name="Martin F.M."/>
        </authorList>
    </citation>
    <scope>NUCLEOTIDE SEQUENCE</scope>
    <source>
        <strain evidence="1">BR01</strain>
    </source>
</reference>
<dbReference type="AlphaFoldDB" id="A0A8I2YGC4"/>
<gene>
    <name evidence="1" type="ORF">JVT61DRAFT_9505</name>
</gene>
<comment type="caution">
    <text evidence="1">The sequence shown here is derived from an EMBL/GenBank/DDBJ whole genome shotgun (WGS) entry which is preliminary data.</text>
</comment>
<organism evidence="1 2">
    <name type="scientific">Boletus reticuloceps</name>
    <dbReference type="NCBI Taxonomy" id="495285"/>
    <lineage>
        <taxon>Eukaryota</taxon>
        <taxon>Fungi</taxon>
        <taxon>Dikarya</taxon>
        <taxon>Basidiomycota</taxon>
        <taxon>Agaricomycotina</taxon>
        <taxon>Agaricomycetes</taxon>
        <taxon>Agaricomycetidae</taxon>
        <taxon>Boletales</taxon>
        <taxon>Boletineae</taxon>
        <taxon>Boletaceae</taxon>
        <taxon>Boletoideae</taxon>
        <taxon>Boletus</taxon>
    </lineage>
</organism>
<protein>
    <submittedName>
        <fullName evidence="1">Uncharacterized protein</fullName>
    </submittedName>
</protein>
<proteinExistence type="predicted"/>